<proteinExistence type="predicted"/>
<organism evidence="1">
    <name type="scientific">Arundo donax</name>
    <name type="common">Giant reed</name>
    <name type="synonym">Donax arundinaceus</name>
    <dbReference type="NCBI Taxonomy" id="35708"/>
    <lineage>
        <taxon>Eukaryota</taxon>
        <taxon>Viridiplantae</taxon>
        <taxon>Streptophyta</taxon>
        <taxon>Embryophyta</taxon>
        <taxon>Tracheophyta</taxon>
        <taxon>Spermatophyta</taxon>
        <taxon>Magnoliopsida</taxon>
        <taxon>Liliopsida</taxon>
        <taxon>Poales</taxon>
        <taxon>Poaceae</taxon>
        <taxon>PACMAD clade</taxon>
        <taxon>Arundinoideae</taxon>
        <taxon>Arundineae</taxon>
        <taxon>Arundo</taxon>
    </lineage>
</organism>
<dbReference type="EMBL" id="GBRH01185196">
    <property type="protein sequence ID" value="JAE12700.1"/>
    <property type="molecule type" value="Transcribed_RNA"/>
</dbReference>
<dbReference type="AlphaFoldDB" id="A0A0A9FI63"/>
<accession>A0A0A9FI63</accession>
<reference evidence="1" key="2">
    <citation type="journal article" date="2015" name="Data Brief">
        <title>Shoot transcriptome of the giant reed, Arundo donax.</title>
        <authorList>
            <person name="Barrero R.A."/>
            <person name="Guerrero F.D."/>
            <person name="Moolhuijzen P."/>
            <person name="Goolsby J.A."/>
            <person name="Tidwell J."/>
            <person name="Bellgard S.E."/>
            <person name="Bellgard M.I."/>
        </authorList>
    </citation>
    <scope>NUCLEOTIDE SEQUENCE</scope>
    <source>
        <tissue evidence="1">Shoot tissue taken approximately 20 cm above the soil surface</tissue>
    </source>
</reference>
<reference evidence="1" key="1">
    <citation type="submission" date="2014-09" db="EMBL/GenBank/DDBJ databases">
        <authorList>
            <person name="Magalhaes I.L.F."/>
            <person name="Oliveira U."/>
            <person name="Santos F.R."/>
            <person name="Vidigal T.H.D.A."/>
            <person name="Brescovit A.D."/>
            <person name="Santos A.J."/>
        </authorList>
    </citation>
    <scope>NUCLEOTIDE SEQUENCE</scope>
    <source>
        <tissue evidence="1">Shoot tissue taken approximately 20 cm above the soil surface</tissue>
    </source>
</reference>
<sequence length="34" mass="3990">MHSKKFYSTKTVPPHNLKHASSSEFYQITFSNVF</sequence>
<evidence type="ECO:0000313" key="1">
    <source>
        <dbReference type="EMBL" id="JAE12700.1"/>
    </source>
</evidence>
<name>A0A0A9FI63_ARUDO</name>
<protein>
    <submittedName>
        <fullName evidence="1">Uncharacterized protein</fullName>
    </submittedName>
</protein>